<proteinExistence type="inferred from homology"/>
<dbReference type="FunFam" id="1.10.150.50:FF:000003">
    <property type="entry name" value="liprin-alpha-2 isoform X1"/>
    <property type="match status" value="1"/>
</dbReference>
<evidence type="ECO:0000256" key="1">
    <source>
        <dbReference type="ARBA" id="ARBA00004496"/>
    </source>
</evidence>
<keyword evidence="11" id="KW-1185">Reference proteome</keyword>
<feature type="compositionally biased region" description="Basic residues" evidence="8">
    <location>
        <begin position="652"/>
        <end position="661"/>
    </location>
</feature>
<evidence type="ECO:0000256" key="4">
    <source>
        <dbReference type="ARBA" id="ARBA00022553"/>
    </source>
</evidence>
<dbReference type="PANTHER" id="PTHR12587:SF5">
    <property type="entry name" value="LIPRIN-ALPHA-4"/>
    <property type="match status" value="1"/>
</dbReference>
<feature type="region of interest" description="Disordered" evidence="8">
    <location>
        <begin position="734"/>
        <end position="754"/>
    </location>
</feature>
<evidence type="ECO:0000259" key="9">
    <source>
        <dbReference type="PROSITE" id="PS50105"/>
    </source>
</evidence>
<feature type="domain" description="SAM" evidence="9">
    <location>
        <begin position="964"/>
        <end position="1033"/>
    </location>
</feature>
<feature type="region of interest" description="Disordered" evidence="8">
    <location>
        <begin position="602"/>
        <end position="662"/>
    </location>
</feature>
<keyword evidence="4" id="KW-0597">Phosphoprotein</keyword>
<sequence>MMCEVMPTISEGDSAGPPRGTGGVPNGSDQEANFEQLMVNMLDERDKLLESLRETQETLIQSQTKLQGALHERDVLQRQINAALPQEFATLTKELNICREQLLEKEEEISELKAERNNTRLLLEHLECLVSRHERSLRMTVVKRQAPPPSGVSSEVEVLKALKSLFEHHKALDEKVRERLRVALERVATLEGQLASTTQEVRCANVCAHVKICRLPNGSIDAHDDGSRVSELQELLDRTNKELAQSREHSATLNARVAELEAELANARRELSRSEELSIKQQREQREVTVKDGREDMEERITTLEKRYLAAQRETTHIHDLNDKLENELATKDSLHRQSEEKVRQLQEMLEMAEQRLAQTMRKAETLPEVEAELAQRVAALSKAEERHGNVEERLRQLESQLEEKNQELGRARQREKMNEEHNKRLSDTVDRLLTESNERLQLHLKERMAALEDKNSLIQDLENCQKQLEEFHHTRVRKRSVDQSHLGSSSDLRFSMVEGQDGHYSTTVIRRAQKGRLSALRDDPNKVCAVFEQDYPSLRGSVSHLLGSDIEAESDLDDDVSSALLSPSGQSDAQTLALMLQEQLDAINEEIRMIQVERESADLRSDEIESRVNSGSMDGLNVTLRPRALPTSATAQSLASSSSPPTSGHSTPKHHGRNTSHHLGIMTLSPVEVDKATIKCETSPPSSPRSLRLETNFAQFTGSLEDGRGMTNSFTQKKGIKSSIGRLFGKKEKGRMDQTVGRDGQPLPMGIGDTMTLGKLGTQAERDRRMKKKHELLEDARKRGLPFAQWDGPTVVSWLELWVGMPAWYVAACRANVKSGAIMSALSDTEIQREIGISNPLHRLKLRLAIQEMVSLTSPSAPLTSRTTLAYGDMNHEWIGNEWLPSLGLPQYRSYFMECLVDARMLDHLTKKDLRSHLKMVDSFHRASLQYGIMCLKRLNYDRKDLERRREDSQHDMKDVLVWTNEQVIHWIQSIGLREYSGNLLESGVHGALVALDETFDYSSLALILQIPMQNTQARQVLEREFNNVLALGTDRRLEETGDDKSFRRSPSWRKRFRSREGVAGLGMMAGSMETLPAGFRMPSMSMPPSMNLAPKKHLQPEGVTILTVLLDPSAVRTYSC</sequence>
<dbReference type="AlphaFoldDB" id="A0A3Q1FKD7"/>
<feature type="domain" description="SAM" evidence="9">
    <location>
        <begin position="791"/>
        <end position="857"/>
    </location>
</feature>
<comment type="similarity">
    <text evidence="2">Belongs to the liprin family. Liprin-alpha subfamily.</text>
</comment>
<feature type="compositionally biased region" description="Basic and acidic residues" evidence="8">
    <location>
        <begin position="602"/>
        <end position="611"/>
    </location>
</feature>
<evidence type="ECO:0000256" key="3">
    <source>
        <dbReference type="ARBA" id="ARBA00022490"/>
    </source>
</evidence>
<keyword evidence="5" id="KW-0677">Repeat</keyword>
<dbReference type="CDD" id="cd09568">
    <property type="entry name" value="SAM_liprin-alpha1_2_3_4_repeat3"/>
    <property type="match status" value="1"/>
</dbReference>
<reference evidence="10" key="1">
    <citation type="submission" date="2025-08" db="UniProtKB">
        <authorList>
            <consortium name="Ensembl"/>
        </authorList>
    </citation>
    <scope>IDENTIFICATION</scope>
</reference>
<feature type="domain" description="SAM" evidence="9">
    <location>
        <begin position="883"/>
        <end position="940"/>
    </location>
</feature>
<feature type="region of interest" description="Disordered" evidence="8">
    <location>
        <begin position="1"/>
        <end position="30"/>
    </location>
</feature>
<dbReference type="FunFam" id="1.10.150.50:FF:000004">
    <property type="entry name" value="PTPRF interacting protein alpha 1"/>
    <property type="match status" value="1"/>
</dbReference>
<dbReference type="GeneTree" id="ENSGT01050000244900"/>
<dbReference type="InterPro" id="IPR001660">
    <property type="entry name" value="SAM"/>
</dbReference>
<dbReference type="InterPro" id="IPR037622">
    <property type="entry name" value="LIP-1_SAM_3"/>
</dbReference>
<dbReference type="Proteomes" id="UP000257200">
    <property type="component" value="Unplaced"/>
</dbReference>
<dbReference type="Pfam" id="PF00536">
    <property type="entry name" value="SAM_1"/>
    <property type="match status" value="2"/>
</dbReference>
<dbReference type="SUPFAM" id="SSF47769">
    <property type="entry name" value="SAM/Pointed domain"/>
    <property type="match status" value="3"/>
</dbReference>
<dbReference type="InterPro" id="IPR057892">
    <property type="entry name" value="LIP-1_CC2"/>
</dbReference>
<dbReference type="Gene3D" id="1.10.150.50">
    <property type="entry name" value="Transcription Factor, Ets-1"/>
    <property type="match status" value="3"/>
</dbReference>
<evidence type="ECO:0000256" key="2">
    <source>
        <dbReference type="ARBA" id="ARBA00007026"/>
    </source>
</evidence>
<dbReference type="GO" id="GO:0050808">
    <property type="term" value="P:synapse organization"/>
    <property type="evidence" value="ECO:0007669"/>
    <property type="project" value="TreeGrafter"/>
</dbReference>
<dbReference type="InterPro" id="IPR037620">
    <property type="entry name" value="LIP-1_SAM_1"/>
</dbReference>
<dbReference type="Pfam" id="PF07647">
    <property type="entry name" value="SAM_2"/>
    <property type="match status" value="1"/>
</dbReference>
<keyword evidence="6 7" id="KW-0175">Coiled coil</keyword>
<organism evidence="10 11">
    <name type="scientific">Acanthochromis polyacanthus</name>
    <name type="common">spiny chromis</name>
    <dbReference type="NCBI Taxonomy" id="80966"/>
    <lineage>
        <taxon>Eukaryota</taxon>
        <taxon>Metazoa</taxon>
        <taxon>Chordata</taxon>
        <taxon>Craniata</taxon>
        <taxon>Vertebrata</taxon>
        <taxon>Euteleostomi</taxon>
        <taxon>Actinopterygii</taxon>
        <taxon>Neopterygii</taxon>
        <taxon>Teleostei</taxon>
        <taxon>Neoteleostei</taxon>
        <taxon>Acanthomorphata</taxon>
        <taxon>Ovalentaria</taxon>
        <taxon>Pomacentridae</taxon>
        <taxon>Acanthochromis</taxon>
    </lineage>
</organism>
<evidence type="ECO:0000313" key="10">
    <source>
        <dbReference type="Ensembl" id="ENSAPOP00000018446.1"/>
    </source>
</evidence>
<name>A0A3Q1FKD7_9TELE</name>
<protein>
    <submittedName>
        <fullName evidence="10">PTPRF interacting protein alpha 4</fullName>
    </submittedName>
</protein>
<feature type="region of interest" description="Disordered" evidence="8">
    <location>
        <begin position="405"/>
        <end position="424"/>
    </location>
</feature>
<evidence type="ECO:0000256" key="6">
    <source>
        <dbReference type="ARBA" id="ARBA00023054"/>
    </source>
</evidence>
<reference evidence="10" key="2">
    <citation type="submission" date="2025-09" db="UniProtKB">
        <authorList>
            <consortium name="Ensembl"/>
        </authorList>
    </citation>
    <scope>IDENTIFICATION</scope>
</reference>
<dbReference type="GO" id="GO:0048786">
    <property type="term" value="C:presynaptic active zone"/>
    <property type="evidence" value="ECO:0007669"/>
    <property type="project" value="TreeGrafter"/>
</dbReference>
<dbReference type="InterPro" id="IPR037621">
    <property type="entry name" value="LIP-1_SAM_2"/>
</dbReference>
<dbReference type="CDD" id="cd09565">
    <property type="entry name" value="SAM_liprin-alpha1_2_3_4_repeat2"/>
    <property type="match status" value="1"/>
</dbReference>
<accession>A0A3Q1FKD7</accession>
<feature type="coiled-coil region" evidence="7">
    <location>
        <begin position="88"/>
        <end position="129"/>
    </location>
</feature>
<evidence type="ECO:0000313" key="11">
    <source>
        <dbReference type="Proteomes" id="UP000257200"/>
    </source>
</evidence>
<dbReference type="PROSITE" id="PS50105">
    <property type="entry name" value="SAM_DOMAIN"/>
    <property type="match status" value="3"/>
</dbReference>
<feature type="coiled-coil region" evidence="7">
    <location>
        <begin position="448"/>
        <end position="475"/>
    </location>
</feature>
<feature type="compositionally biased region" description="Low complexity" evidence="8">
    <location>
        <begin position="629"/>
        <end position="651"/>
    </location>
</feature>
<dbReference type="SMART" id="SM00454">
    <property type="entry name" value="SAM"/>
    <property type="match status" value="3"/>
</dbReference>
<dbReference type="CDD" id="cd09562">
    <property type="entry name" value="SAM_liprin-alpha1_2_3_4_repeat1"/>
    <property type="match status" value="1"/>
</dbReference>
<dbReference type="Ensembl" id="ENSAPOT00000028046.1">
    <property type="protein sequence ID" value="ENSAPOP00000018446.1"/>
    <property type="gene ID" value="ENSAPOG00000021945.1"/>
</dbReference>
<dbReference type="PANTHER" id="PTHR12587">
    <property type="entry name" value="LAR INTERACTING PROTEIN LIP -RELATED PROTEIN"/>
    <property type="match status" value="1"/>
</dbReference>
<dbReference type="Pfam" id="PF25526">
    <property type="entry name" value="LIP-1"/>
    <property type="match status" value="1"/>
</dbReference>
<evidence type="ECO:0000256" key="8">
    <source>
        <dbReference type="SAM" id="MobiDB-lite"/>
    </source>
</evidence>
<dbReference type="GO" id="GO:0005737">
    <property type="term" value="C:cytoplasm"/>
    <property type="evidence" value="ECO:0007669"/>
    <property type="project" value="UniProtKB-SubCell"/>
</dbReference>
<evidence type="ECO:0000256" key="5">
    <source>
        <dbReference type="ARBA" id="ARBA00022737"/>
    </source>
</evidence>
<evidence type="ECO:0000256" key="7">
    <source>
        <dbReference type="SAM" id="Coils"/>
    </source>
</evidence>
<keyword evidence="3" id="KW-0963">Cytoplasm</keyword>
<comment type="subcellular location">
    <subcellularLocation>
        <location evidence="1">Cytoplasm</location>
    </subcellularLocation>
</comment>
<dbReference type="InterPro" id="IPR013761">
    <property type="entry name" value="SAM/pointed_sf"/>
</dbReference>
<dbReference type="InterPro" id="IPR029515">
    <property type="entry name" value="Liprin"/>
</dbReference>